<gene>
    <name evidence="3" type="ORF">FYJ35_11830</name>
</gene>
<dbReference type="Pfam" id="PF26226">
    <property type="entry name" value="DUF8052"/>
    <property type="match status" value="1"/>
</dbReference>
<evidence type="ECO:0000313" key="4">
    <source>
        <dbReference type="Proteomes" id="UP000481852"/>
    </source>
</evidence>
<sequence>MDRGQYVEKLVSSYRRYYDIIPGVSAEAVNAPRSETTAKEAAGATPQQTESTSAEILEGPDGLICRCDFSVRNAQYVLSKKNELWSAESREHCYIFSMPQLTEETYRTLEQYVYEEGMKLIHPGKGHMCTTLTLLVVCDESTPGAEKLLKKCRLHKSFRFSIDGWMDFHTGLMTLGSGKAAANFGGHDNLKLLRQLIR</sequence>
<comment type="caution">
    <text evidence="3">The sequence shown here is derived from an EMBL/GenBank/DDBJ whole genome shotgun (WGS) entry which is preliminary data.</text>
</comment>
<evidence type="ECO:0000259" key="2">
    <source>
        <dbReference type="Pfam" id="PF26226"/>
    </source>
</evidence>
<organism evidence="3 4">
    <name type="scientific">Porcincola intestinalis</name>
    <dbReference type="NCBI Taxonomy" id="2606632"/>
    <lineage>
        <taxon>Bacteria</taxon>
        <taxon>Bacillati</taxon>
        <taxon>Bacillota</taxon>
        <taxon>Clostridia</taxon>
        <taxon>Lachnospirales</taxon>
        <taxon>Lachnospiraceae</taxon>
        <taxon>Porcincola</taxon>
    </lineage>
</organism>
<feature type="region of interest" description="Disordered" evidence="1">
    <location>
        <begin position="31"/>
        <end position="53"/>
    </location>
</feature>
<dbReference type="AlphaFoldDB" id="A0A6L5X625"/>
<keyword evidence="4" id="KW-1185">Reference proteome</keyword>
<name>A0A6L5X625_9FIRM</name>
<dbReference type="Proteomes" id="UP000481852">
    <property type="component" value="Unassembled WGS sequence"/>
</dbReference>
<evidence type="ECO:0000256" key="1">
    <source>
        <dbReference type="SAM" id="MobiDB-lite"/>
    </source>
</evidence>
<dbReference type="InterPro" id="IPR058365">
    <property type="entry name" value="DUF8052"/>
</dbReference>
<reference evidence="3 4" key="1">
    <citation type="submission" date="2019-08" db="EMBL/GenBank/DDBJ databases">
        <title>In-depth cultivation of the pig gut microbiome towards novel bacterial diversity and tailored functional studies.</title>
        <authorList>
            <person name="Wylensek D."/>
            <person name="Hitch T.C.A."/>
            <person name="Clavel T."/>
        </authorList>
    </citation>
    <scope>NUCLEOTIDE SEQUENCE [LARGE SCALE GENOMIC DNA]</scope>
    <source>
        <strain evidence="3 4">Oil+RF-744-WCA-WT-11</strain>
    </source>
</reference>
<evidence type="ECO:0000313" key="3">
    <source>
        <dbReference type="EMBL" id="MSS15710.1"/>
    </source>
</evidence>
<accession>A0A6L5X625</accession>
<dbReference type="RefSeq" id="WP_154526829.1">
    <property type="nucleotide sequence ID" value="NZ_JAQYJL010000002.1"/>
</dbReference>
<protein>
    <recommendedName>
        <fullName evidence="2">DUF8052 domain-containing protein</fullName>
    </recommendedName>
</protein>
<dbReference type="EMBL" id="VULZ01000014">
    <property type="protein sequence ID" value="MSS15710.1"/>
    <property type="molecule type" value="Genomic_DNA"/>
</dbReference>
<feature type="domain" description="DUF8052" evidence="2">
    <location>
        <begin position="68"/>
        <end position="189"/>
    </location>
</feature>
<proteinExistence type="predicted"/>